<gene>
    <name evidence="1" type="ORF">Cva_01639</name>
</gene>
<name>A0A0K8MGI1_9PROT</name>
<sequence>MIEDDPLSLAQARLNLQSAQDFYAVKKDAPSWQRFRQALSAYTRALEDKEKERHQRLKKNLSF</sequence>
<evidence type="ECO:0000313" key="1">
    <source>
        <dbReference type="EMBL" id="GAO98969.1"/>
    </source>
</evidence>
<organism evidence="1 2">
    <name type="scientific">Caedimonas varicaedens</name>
    <dbReference type="NCBI Taxonomy" id="1629334"/>
    <lineage>
        <taxon>Bacteria</taxon>
        <taxon>Pseudomonadati</taxon>
        <taxon>Pseudomonadota</taxon>
        <taxon>Alphaproteobacteria</taxon>
        <taxon>Holosporales</taxon>
        <taxon>Caedimonadaceae</taxon>
        <taxon>Caedimonas</taxon>
    </lineage>
</organism>
<accession>A0A0K8MGI1</accession>
<dbReference type="EMBL" id="BBVC01000109">
    <property type="protein sequence ID" value="GAO98969.1"/>
    <property type="molecule type" value="Genomic_DNA"/>
</dbReference>
<proteinExistence type="predicted"/>
<dbReference type="AlphaFoldDB" id="A0A0K8MGI1"/>
<keyword evidence="2" id="KW-1185">Reference proteome</keyword>
<protein>
    <submittedName>
        <fullName evidence="1">Uncharacterized protein</fullName>
    </submittedName>
</protein>
<dbReference type="STRING" id="1629334.Cva_01639"/>
<reference evidence="1 2" key="1">
    <citation type="submission" date="2015-03" db="EMBL/GenBank/DDBJ databases">
        <title>Caedibacter varicaedens, whole genome shotgun sequence.</title>
        <authorList>
            <person name="Suzuki H."/>
            <person name="Dapper A.L."/>
            <person name="Gibson A.K."/>
            <person name="Jackson C."/>
            <person name="Lee H."/>
            <person name="Pejaver V.R."/>
            <person name="Doak T."/>
            <person name="Lynch M."/>
        </authorList>
    </citation>
    <scope>NUCLEOTIDE SEQUENCE [LARGE SCALE GENOMIC DNA]</scope>
</reference>
<comment type="caution">
    <text evidence="1">The sequence shown here is derived from an EMBL/GenBank/DDBJ whole genome shotgun (WGS) entry which is preliminary data.</text>
</comment>
<evidence type="ECO:0000313" key="2">
    <source>
        <dbReference type="Proteomes" id="UP000036771"/>
    </source>
</evidence>
<dbReference type="Proteomes" id="UP000036771">
    <property type="component" value="Unassembled WGS sequence"/>
</dbReference>